<dbReference type="AlphaFoldDB" id="A0A644YSK7"/>
<reference evidence="9" key="1">
    <citation type="submission" date="2019-08" db="EMBL/GenBank/DDBJ databases">
        <authorList>
            <person name="Kucharzyk K."/>
            <person name="Murdoch R.W."/>
            <person name="Higgins S."/>
            <person name="Loffler F."/>
        </authorList>
    </citation>
    <scope>NUCLEOTIDE SEQUENCE</scope>
</reference>
<dbReference type="PANTHER" id="PTHR43065:SF10">
    <property type="entry name" value="PEROXIDE STRESS-ACTIVATED HISTIDINE KINASE MAK3"/>
    <property type="match status" value="1"/>
</dbReference>
<dbReference type="Gene3D" id="3.30.565.10">
    <property type="entry name" value="Histidine kinase-like ATPase, C-terminal domain"/>
    <property type="match status" value="1"/>
</dbReference>
<dbReference type="InterPro" id="IPR036890">
    <property type="entry name" value="HATPase_C_sf"/>
</dbReference>
<keyword evidence="7" id="KW-0472">Membrane</keyword>
<evidence type="ECO:0000256" key="3">
    <source>
        <dbReference type="ARBA" id="ARBA00022741"/>
    </source>
</evidence>
<dbReference type="Pfam" id="PF02518">
    <property type="entry name" value="HATPase_c"/>
    <property type="match status" value="1"/>
</dbReference>
<evidence type="ECO:0000313" key="9">
    <source>
        <dbReference type="EMBL" id="MPM31562.1"/>
    </source>
</evidence>
<gene>
    <name evidence="9" type="primary">sasA_209</name>
    <name evidence="9" type="ORF">SDC9_78118</name>
</gene>
<keyword evidence="5" id="KW-0067">ATP-binding</keyword>
<dbReference type="PRINTS" id="PR00344">
    <property type="entry name" value="BCTRLSENSOR"/>
</dbReference>
<keyword evidence="4 9" id="KW-0418">Kinase</keyword>
<evidence type="ECO:0000259" key="8">
    <source>
        <dbReference type="PROSITE" id="PS50109"/>
    </source>
</evidence>
<dbReference type="InterPro" id="IPR003594">
    <property type="entry name" value="HATPase_dom"/>
</dbReference>
<name>A0A644YSK7_9ZZZZ</name>
<protein>
    <submittedName>
        <fullName evidence="9">Adaptive-response sensory-kinase SasA</fullName>
        <ecNumber evidence="9">2.7.-.-</ecNumber>
    </submittedName>
</protein>
<keyword evidence="2 9" id="KW-0808">Transferase</keyword>
<evidence type="ECO:0000256" key="4">
    <source>
        <dbReference type="ARBA" id="ARBA00022777"/>
    </source>
</evidence>
<comment type="caution">
    <text evidence="9">The sequence shown here is derived from an EMBL/GenBank/DDBJ whole genome shotgun (WGS) entry which is preliminary data.</text>
</comment>
<keyword evidence="6" id="KW-0902">Two-component regulatory system</keyword>
<dbReference type="PROSITE" id="PS50109">
    <property type="entry name" value="HIS_KIN"/>
    <property type="match status" value="1"/>
</dbReference>
<evidence type="ECO:0000256" key="7">
    <source>
        <dbReference type="SAM" id="Phobius"/>
    </source>
</evidence>
<keyword evidence="7" id="KW-1133">Transmembrane helix</keyword>
<evidence type="ECO:0000256" key="2">
    <source>
        <dbReference type="ARBA" id="ARBA00022679"/>
    </source>
</evidence>
<dbReference type="SMART" id="SM00387">
    <property type="entry name" value="HATPase_c"/>
    <property type="match status" value="1"/>
</dbReference>
<accession>A0A644YSK7</accession>
<evidence type="ECO:0000256" key="1">
    <source>
        <dbReference type="ARBA" id="ARBA00022553"/>
    </source>
</evidence>
<dbReference type="GO" id="GO:0000160">
    <property type="term" value="P:phosphorelay signal transduction system"/>
    <property type="evidence" value="ECO:0007669"/>
    <property type="project" value="UniProtKB-KW"/>
</dbReference>
<evidence type="ECO:0000256" key="6">
    <source>
        <dbReference type="ARBA" id="ARBA00023012"/>
    </source>
</evidence>
<sequence length="380" mass="42875">MKLFLNSQLLVKYAFMAIAIIIAVASLIFSNGLVKELAKEERNKIEIWAAATELLAKSDENTDMNLVLQILQSNRTIPVILYDKTNETATANNIKLPAKDVHGFLLKKTGEFARKHDPIPLEEFNQYVYYDDSFILKRLQAYPYVQLLAISIFIALAFFALMSSQKAQQNKVWAGLSKETAHQLGTPISSLIAWMEYLRLKEIDPALMDEMGKDVHRLEVIAERFSKIGSVSDIKPVVWQEAVQQSVAYLEKRISNKVELVFNFPRSPAIILLNESLFSWVIENLTKNAVDAMSGQGVITYSMGEKGNYYFLDIIDTGKGLAKSKFNTIFMPGFTTKERGWGLGLSLVKRIVETYHGGKIFVKQSEIGKGSTFRILLRKG</sequence>
<proteinExistence type="predicted"/>
<organism evidence="9">
    <name type="scientific">bioreactor metagenome</name>
    <dbReference type="NCBI Taxonomy" id="1076179"/>
    <lineage>
        <taxon>unclassified sequences</taxon>
        <taxon>metagenomes</taxon>
        <taxon>ecological metagenomes</taxon>
    </lineage>
</organism>
<feature type="transmembrane region" description="Helical" evidence="7">
    <location>
        <begin position="13"/>
        <end position="34"/>
    </location>
</feature>
<feature type="transmembrane region" description="Helical" evidence="7">
    <location>
        <begin position="141"/>
        <end position="162"/>
    </location>
</feature>
<keyword evidence="3" id="KW-0547">Nucleotide-binding</keyword>
<dbReference type="SUPFAM" id="SSF55874">
    <property type="entry name" value="ATPase domain of HSP90 chaperone/DNA topoisomerase II/histidine kinase"/>
    <property type="match status" value="1"/>
</dbReference>
<dbReference type="EC" id="2.7.-.-" evidence="9"/>
<dbReference type="GO" id="GO:0016301">
    <property type="term" value="F:kinase activity"/>
    <property type="evidence" value="ECO:0007669"/>
    <property type="project" value="UniProtKB-KW"/>
</dbReference>
<dbReference type="GO" id="GO:0005524">
    <property type="term" value="F:ATP binding"/>
    <property type="evidence" value="ECO:0007669"/>
    <property type="project" value="UniProtKB-KW"/>
</dbReference>
<dbReference type="EMBL" id="VSSQ01006110">
    <property type="protein sequence ID" value="MPM31562.1"/>
    <property type="molecule type" value="Genomic_DNA"/>
</dbReference>
<dbReference type="PANTHER" id="PTHR43065">
    <property type="entry name" value="SENSOR HISTIDINE KINASE"/>
    <property type="match status" value="1"/>
</dbReference>
<keyword evidence="1" id="KW-0597">Phosphoprotein</keyword>
<evidence type="ECO:0000256" key="5">
    <source>
        <dbReference type="ARBA" id="ARBA00022840"/>
    </source>
</evidence>
<dbReference type="InterPro" id="IPR004358">
    <property type="entry name" value="Sig_transdc_His_kin-like_C"/>
</dbReference>
<dbReference type="InterPro" id="IPR005467">
    <property type="entry name" value="His_kinase_dom"/>
</dbReference>
<feature type="domain" description="Histidine kinase" evidence="8">
    <location>
        <begin position="179"/>
        <end position="380"/>
    </location>
</feature>
<keyword evidence="7" id="KW-0812">Transmembrane</keyword>